<dbReference type="EMBL" id="BOVK01000006">
    <property type="protein sequence ID" value="GIQ67763.1"/>
    <property type="molecule type" value="Genomic_DNA"/>
</dbReference>
<reference evidence="1" key="1">
    <citation type="submission" date="2021-04" db="EMBL/GenBank/DDBJ databases">
        <title>Draft genome sequence of Xylanibacillus composti strain K13.</title>
        <authorList>
            <person name="Uke A."/>
            <person name="Chhe C."/>
            <person name="Baramee S."/>
            <person name="Kosugi A."/>
        </authorList>
    </citation>
    <scope>NUCLEOTIDE SEQUENCE</scope>
    <source>
        <strain evidence="1">K13</strain>
    </source>
</reference>
<dbReference type="RefSeq" id="WP_213410391.1">
    <property type="nucleotide sequence ID" value="NZ_BOVK01000006.1"/>
</dbReference>
<evidence type="ECO:0000313" key="2">
    <source>
        <dbReference type="Proteomes" id="UP000677918"/>
    </source>
</evidence>
<accession>A0A8J4H2Z9</accession>
<evidence type="ECO:0000313" key="1">
    <source>
        <dbReference type="EMBL" id="GIQ67763.1"/>
    </source>
</evidence>
<organism evidence="1 2">
    <name type="scientific">Xylanibacillus composti</name>
    <dbReference type="NCBI Taxonomy" id="1572762"/>
    <lineage>
        <taxon>Bacteria</taxon>
        <taxon>Bacillati</taxon>
        <taxon>Bacillota</taxon>
        <taxon>Bacilli</taxon>
        <taxon>Bacillales</taxon>
        <taxon>Paenibacillaceae</taxon>
        <taxon>Xylanibacillus</taxon>
    </lineage>
</organism>
<proteinExistence type="predicted"/>
<comment type="caution">
    <text evidence="1">The sequence shown here is derived from an EMBL/GenBank/DDBJ whole genome shotgun (WGS) entry which is preliminary data.</text>
</comment>
<gene>
    <name evidence="1" type="ORF">XYCOK13_05870</name>
</gene>
<keyword evidence="2" id="KW-1185">Reference proteome</keyword>
<dbReference type="AlphaFoldDB" id="A0A8J4H2Z9"/>
<protein>
    <submittedName>
        <fullName evidence="1">Uncharacterized protein</fullName>
    </submittedName>
</protein>
<name>A0A8J4H2Z9_9BACL</name>
<sequence length="97" mass="11293">MGVKYNREYKEIVEDFMKAILQIDDCYDAFEMEQKEWLELAPEEQRAYLRTLADDLFYGLGTSRTIAVGSGQIRYNPSKHTIQVTDARDVVRIVNLV</sequence>
<dbReference type="Proteomes" id="UP000677918">
    <property type="component" value="Unassembled WGS sequence"/>
</dbReference>